<feature type="region of interest" description="Disordered" evidence="1">
    <location>
        <begin position="293"/>
        <end position="319"/>
    </location>
</feature>
<feature type="compositionally biased region" description="Basic and acidic residues" evidence="1">
    <location>
        <begin position="106"/>
        <end position="126"/>
    </location>
</feature>
<proteinExistence type="predicted"/>
<evidence type="ECO:0000256" key="1">
    <source>
        <dbReference type="SAM" id="MobiDB-lite"/>
    </source>
</evidence>
<dbReference type="EMBL" id="PQXK01000001">
    <property type="protein sequence ID" value="TGO43416.1"/>
    <property type="molecule type" value="Genomic_DNA"/>
</dbReference>
<organism evidence="2 3">
    <name type="scientific">Botrytis hyacinthi</name>
    <dbReference type="NCBI Taxonomy" id="278943"/>
    <lineage>
        <taxon>Eukaryota</taxon>
        <taxon>Fungi</taxon>
        <taxon>Dikarya</taxon>
        <taxon>Ascomycota</taxon>
        <taxon>Pezizomycotina</taxon>
        <taxon>Leotiomycetes</taxon>
        <taxon>Helotiales</taxon>
        <taxon>Sclerotiniaceae</taxon>
        <taxon>Botrytis</taxon>
    </lineage>
</organism>
<feature type="compositionally biased region" description="Polar residues" evidence="1">
    <location>
        <begin position="214"/>
        <end position="223"/>
    </location>
</feature>
<reference evidence="2 3" key="1">
    <citation type="submission" date="2017-12" db="EMBL/GenBank/DDBJ databases">
        <title>Comparative genomics of Botrytis spp.</title>
        <authorList>
            <person name="Valero-Jimenez C.A."/>
            <person name="Tapia P."/>
            <person name="Veloso J."/>
            <person name="Silva-Moreno E."/>
            <person name="Staats M."/>
            <person name="Valdes J.H."/>
            <person name="Van Kan J.A.L."/>
        </authorList>
    </citation>
    <scope>NUCLEOTIDE SEQUENCE [LARGE SCALE GENOMIC DNA]</scope>
    <source>
        <strain evidence="2 3">Bh0001</strain>
    </source>
</reference>
<gene>
    <name evidence="2" type="ORF">BHYA_0001g00450</name>
</gene>
<dbReference type="Proteomes" id="UP000297814">
    <property type="component" value="Unassembled WGS sequence"/>
</dbReference>
<protein>
    <submittedName>
        <fullName evidence="2">Uncharacterized protein</fullName>
    </submittedName>
</protein>
<evidence type="ECO:0000313" key="2">
    <source>
        <dbReference type="EMBL" id="TGO43416.1"/>
    </source>
</evidence>
<dbReference type="AlphaFoldDB" id="A0A4Z1H2H5"/>
<feature type="region of interest" description="Disordered" evidence="1">
    <location>
        <begin position="238"/>
        <end position="260"/>
    </location>
</feature>
<evidence type="ECO:0000313" key="3">
    <source>
        <dbReference type="Proteomes" id="UP000297814"/>
    </source>
</evidence>
<feature type="compositionally biased region" description="Polar residues" evidence="1">
    <location>
        <begin position="295"/>
        <end position="312"/>
    </location>
</feature>
<feature type="compositionally biased region" description="Basic and acidic residues" evidence="1">
    <location>
        <begin position="185"/>
        <end position="198"/>
    </location>
</feature>
<sequence length="477" mass="53601">MFCNLSTISYRISSILSDNQSTILKSHLFQPTQHSSFLIPHSQISSISKILRDVSAAISENRPLRVRSASPRVRLLGDHSRRGQSPSADRLLETYRREVERYIRRDPITYPDRTETPRGRSRERATTTETQRCSTDNDVYQDQYERLCESLRASNLKFLESIRSSREAERRLKVSCHMIQNGAEGHTEQAQREREDSQHGGGASSEFRAERYTTEGSDSTMDSTGGMRSRVVSTIVSNPADINDSARTSTARTLSDEDYNPSNRRAYFSNINFALNLTHVSCPSQFYPRFRRHLPNTTSASGPTPNPQTSAPGNLGVPRRPARQSLALHQCQPSSTEPSAFAGLSFSRAEFEQSIHRNVTRNMNLIPCAPASANPPIPFVAPSIHLDTSNIRRQPAPDPPICAGSSPDYLWNTANTRNWIYQNLVTNCGFPESHAYNIVMGWMGGGMTIRHLTFFGWQALTGCSYAGWFMWKRMLAS</sequence>
<comment type="caution">
    <text evidence="2">The sequence shown here is derived from an EMBL/GenBank/DDBJ whole genome shotgun (WGS) entry which is preliminary data.</text>
</comment>
<keyword evidence="3" id="KW-1185">Reference proteome</keyword>
<feature type="region of interest" description="Disordered" evidence="1">
    <location>
        <begin position="182"/>
        <end position="226"/>
    </location>
</feature>
<name>A0A4Z1H2H5_9HELO</name>
<accession>A0A4Z1H2H5</accession>
<feature type="region of interest" description="Disordered" evidence="1">
    <location>
        <begin position="106"/>
        <end position="134"/>
    </location>
</feature>